<proteinExistence type="predicted"/>
<dbReference type="AlphaFoldDB" id="A0ABD2JNM9"/>
<evidence type="ECO:0000256" key="1">
    <source>
        <dbReference type="SAM" id="Phobius"/>
    </source>
</evidence>
<gene>
    <name evidence="2" type="ORF">niasHT_023781</name>
</gene>
<organism evidence="2 3">
    <name type="scientific">Heterodera trifolii</name>
    <dbReference type="NCBI Taxonomy" id="157864"/>
    <lineage>
        <taxon>Eukaryota</taxon>
        <taxon>Metazoa</taxon>
        <taxon>Ecdysozoa</taxon>
        <taxon>Nematoda</taxon>
        <taxon>Chromadorea</taxon>
        <taxon>Rhabditida</taxon>
        <taxon>Tylenchina</taxon>
        <taxon>Tylenchomorpha</taxon>
        <taxon>Tylenchoidea</taxon>
        <taxon>Heteroderidae</taxon>
        <taxon>Heteroderinae</taxon>
        <taxon>Heterodera</taxon>
    </lineage>
</organism>
<name>A0ABD2JNM9_9BILA</name>
<keyword evidence="1" id="KW-0472">Membrane</keyword>
<comment type="caution">
    <text evidence="2">The sequence shown here is derived from an EMBL/GenBank/DDBJ whole genome shotgun (WGS) entry which is preliminary data.</text>
</comment>
<keyword evidence="1" id="KW-1133">Transmembrane helix</keyword>
<evidence type="ECO:0000313" key="2">
    <source>
        <dbReference type="EMBL" id="KAL3092222.1"/>
    </source>
</evidence>
<accession>A0ABD2JNM9</accession>
<dbReference type="Proteomes" id="UP001620626">
    <property type="component" value="Unassembled WGS sequence"/>
</dbReference>
<dbReference type="EMBL" id="JBICBT010000927">
    <property type="protein sequence ID" value="KAL3092222.1"/>
    <property type="molecule type" value="Genomic_DNA"/>
</dbReference>
<keyword evidence="3" id="KW-1185">Reference proteome</keyword>
<keyword evidence="1" id="KW-0812">Transmembrane</keyword>
<sequence>MSLVSVPLFLLRRILSAILALFGAFFRLITCRFLGRQNRIGELPFIVANVEKSQLQNTTNGGSDWDNNWNAEPPVAVADQIAQYRRHRQEEAAAAANKAKRKGKAQQCQQQLAGAVPQEQCVDLFSELQPNVKAPKKLLLKQKQQIGIKQRNLFAVQPAENGFSIENVDRLDELGDLDFERPTNGCDGNWLDDEESIELSQIDAFARQQRRTERERRHAARLAEHATAQQQQKRLMPQHNIKICTNNSSEECRIEM</sequence>
<dbReference type="PANTHER" id="PTHR15208">
    <property type="entry name" value="RECEPTOR-BINDING CANCER ANTIGEN EXPRESSED ON SISO CELLS CANCER ASSOCIATED SURFACE ANTIGEN RCAS1 ESTROGEN RECEPTOR-BINDING FRAGMENT- ASSOCIATED GENE 9 PROTEIN"/>
    <property type="match status" value="1"/>
</dbReference>
<feature type="transmembrane region" description="Helical" evidence="1">
    <location>
        <begin position="6"/>
        <end position="29"/>
    </location>
</feature>
<protein>
    <submittedName>
        <fullName evidence="2">Uncharacterized protein</fullName>
    </submittedName>
</protein>
<dbReference type="PANTHER" id="PTHR15208:SF2">
    <property type="entry name" value="RECEPTOR-BINDING CANCER ANTIGEN EXPRESSED ON SISO CELLS"/>
    <property type="match status" value="1"/>
</dbReference>
<evidence type="ECO:0000313" key="3">
    <source>
        <dbReference type="Proteomes" id="UP001620626"/>
    </source>
</evidence>
<dbReference type="InterPro" id="IPR017025">
    <property type="entry name" value="Cancer-assoc_antigen_RCAS1"/>
</dbReference>
<reference evidence="2 3" key="1">
    <citation type="submission" date="2024-10" db="EMBL/GenBank/DDBJ databases">
        <authorList>
            <person name="Kim D."/>
        </authorList>
    </citation>
    <scope>NUCLEOTIDE SEQUENCE [LARGE SCALE GENOMIC DNA]</scope>
    <source>
        <strain evidence="2">BH-2024</strain>
    </source>
</reference>